<evidence type="ECO:0000259" key="2">
    <source>
        <dbReference type="Pfam" id="PF21986"/>
    </source>
</evidence>
<feature type="domain" description="Allophanate hydrolase C-terminal" evidence="2">
    <location>
        <begin position="470"/>
        <end position="590"/>
    </location>
</feature>
<dbReference type="InterPro" id="IPR036928">
    <property type="entry name" value="AS_sf"/>
</dbReference>
<reference evidence="3 4" key="1">
    <citation type="submission" date="2019-03" db="EMBL/GenBank/DDBJ databases">
        <title>Genomic Encyclopedia of Type Strains, Phase IV (KMG-IV): sequencing the most valuable type-strain genomes for metagenomic binning, comparative biology and taxonomic classification.</title>
        <authorList>
            <person name="Goeker M."/>
        </authorList>
    </citation>
    <scope>NUCLEOTIDE SEQUENCE [LARGE SCALE GENOMIC DNA]</scope>
    <source>
        <strain evidence="3 4">DSM 9035</strain>
    </source>
</reference>
<dbReference type="Proteomes" id="UP000294664">
    <property type="component" value="Unassembled WGS sequence"/>
</dbReference>
<dbReference type="InterPro" id="IPR014085">
    <property type="entry name" value="Allophanate_hydrolase"/>
</dbReference>
<evidence type="ECO:0000313" key="4">
    <source>
        <dbReference type="Proteomes" id="UP000294664"/>
    </source>
</evidence>
<comment type="caution">
    <text evidence="3">The sequence shown here is derived from an EMBL/GenBank/DDBJ whole genome shotgun (WGS) entry which is preliminary data.</text>
</comment>
<dbReference type="PANTHER" id="PTHR11895:SF169">
    <property type="entry name" value="GLUTAMYL-TRNA(GLN) AMIDOTRANSFERASE"/>
    <property type="match status" value="1"/>
</dbReference>
<dbReference type="InterPro" id="IPR000120">
    <property type="entry name" value="Amidase"/>
</dbReference>
<dbReference type="AlphaFoldDB" id="A0A4R3LXR6"/>
<evidence type="ECO:0000313" key="3">
    <source>
        <dbReference type="EMBL" id="TCT03535.1"/>
    </source>
</evidence>
<keyword evidence="4" id="KW-1185">Reference proteome</keyword>
<keyword evidence="3" id="KW-0378">Hydrolase</keyword>
<accession>A0A4R3LXR6</accession>
<gene>
    <name evidence="3" type="ORF">EDC64_10985</name>
</gene>
<dbReference type="NCBIfam" id="TIGR02713">
    <property type="entry name" value="allophanate_hyd"/>
    <property type="match status" value="1"/>
</dbReference>
<sequence>METLATLLAAHRAGARTPRETVRETYRRIAAHADPALFITLRPEADLLAEAASLEAAGDTTLALYGIPIAVKDNIDVAGLPTTAACPAFAYLPAADATAVARLKAAGALIVGKTNLDQFATGLVGTRSPYGIPRNAFKADLVPGGSSSGSASAVSAGLVPAALGTDTAGSGRVPAMLQNIVGVKPSLGLVPNTGLVPACRSLDCISVFARTVDDAMAVLDVMAGPDPADAFSRPLPLGRLAALAGAPRLGILPPDQREFFGDADAASAYAAALARFRGLGAELVEFDYTPFAECARLLYEGPWVAERWIVAEALLTSDPEAVHPVTRAITLPGGTASAADAFRAMYRLRELRAKAAPILAGLDALLLPTAPTAYTLAQVLAEPILLNSRNGTYTNFVNLMDLCGAAVPNVIAASGVPYGITLLAPAGRDAEIASLARAFVLAGDLPLGASGEKAPPAPDLPPPGETGRLDLCVFGAHLSGMGLNGEVLELGGRLVAPVTTAPLYRMALLAGGVPRPGVVRVTSGGAALAGEVWSLPYEGIGRLLARIPAPLGLGRVTLDDGREVLGFLAEAAGTEGCPDITAYGGFRAFAASRVAKSA</sequence>
<dbReference type="Gene3D" id="1.20.58.1700">
    <property type="match status" value="1"/>
</dbReference>
<protein>
    <submittedName>
        <fullName evidence="3">Allophanate hydrolase</fullName>
    </submittedName>
</protein>
<dbReference type="OrthoDB" id="9811471at2"/>
<name>A0A4R3LXR6_9HYPH</name>
<organism evidence="3 4">
    <name type="scientific">Aquabacter spiritensis</name>
    <dbReference type="NCBI Taxonomy" id="933073"/>
    <lineage>
        <taxon>Bacteria</taxon>
        <taxon>Pseudomonadati</taxon>
        <taxon>Pseudomonadota</taxon>
        <taxon>Alphaproteobacteria</taxon>
        <taxon>Hyphomicrobiales</taxon>
        <taxon>Xanthobacteraceae</taxon>
        <taxon>Aquabacter</taxon>
    </lineage>
</organism>
<dbReference type="Pfam" id="PF21986">
    <property type="entry name" value="AH_C"/>
    <property type="match status" value="1"/>
</dbReference>
<proteinExistence type="predicted"/>
<evidence type="ECO:0000259" key="1">
    <source>
        <dbReference type="Pfam" id="PF01425"/>
    </source>
</evidence>
<dbReference type="Gene3D" id="3.10.490.10">
    <property type="entry name" value="Gamma-glutamyl cyclotransferase-like"/>
    <property type="match status" value="1"/>
</dbReference>
<dbReference type="EMBL" id="SMAI01000009">
    <property type="protein sequence ID" value="TCT03535.1"/>
    <property type="molecule type" value="Genomic_DNA"/>
</dbReference>
<dbReference type="RefSeq" id="WP_132032586.1">
    <property type="nucleotide sequence ID" value="NZ_SMAI01000009.1"/>
</dbReference>
<dbReference type="InterPro" id="IPR053844">
    <property type="entry name" value="AH_C"/>
</dbReference>
<dbReference type="GO" id="GO:0016787">
    <property type="term" value="F:hydrolase activity"/>
    <property type="evidence" value="ECO:0007669"/>
    <property type="project" value="UniProtKB-KW"/>
</dbReference>
<dbReference type="NCBIfam" id="NF006043">
    <property type="entry name" value="PRK08186.1"/>
    <property type="match status" value="1"/>
</dbReference>
<feature type="domain" description="Amidase" evidence="1">
    <location>
        <begin position="20"/>
        <end position="432"/>
    </location>
</feature>
<dbReference type="Gene3D" id="3.90.1300.10">
    <property type="entry name" value="Amidase signature (AS) domain"/>
    <property type="match status" value="1"/>
</dbReference>
<dbReference type="SUPFAM" id="SSF75304">
    <property type="entry name" value="Amidase signature (AS) enzymes"/>
    <property type="match status" value="1"/>
</dbReference>
<dbReference type="Pfam" id="PF01425">
    <property type="entry name" value="Amidase"/>
    <property type="match status" value="1"/>
</dbReference>
<dbReference type="InterPro" id="IPR023631">
    <property type="entry name" value="Amidase_dom"/>
</dbReference>
<dbReference type="PANTHER" id="PTHR11895">
    <property type="entry name" value="TRANSAMIDASE"/>
    <property type="match status" value="1"/>
</dbReference>